<dbReference type="EMBL" id="BARV01037674">
    <property type="protein sequence ID" value="GAI53187.1"/>
    <property type="molecule type" value="Genomic_DNA"/>
</dbReference>
<protein>
    <recommendedName>
        <fullName evidence="4">Prepilin-type N-terminal cleavage/methylation domain-containing protein</fullName>
    </recommendedName>
</protein>
<feature type="transmembrane region" description="Helical" evidence="2">
    <location>
        <begin position="20"/>
        <end position="42"/>
    </location>
</feature>
<evidence type="ECO:0008006" key="4">
    <source>
        <dbReference type="Google" id="ProtNLM"/>
    </source>
</evidence>
<dbReference type="InterPro" id="IPR012902">
    <property type="entry name" value="N_methyl_site"/>
</dbReference>
<keyword evidence="2" id="KW-1133">Transmembrane helix</keyword>
<gene>
    <name evidence="3" type="ORF">S06H3_58228</name>
</gene>
<feature type="non-terminal residue" evidence="3">
    <location>
        <position position="99"/>
    </location>
</feature>
<dbReference type="NCBIfam" id="TIGR02532">
    <property type="entry name" value="IV_pilin_GFxxxE"/>
    <property type="match status" value="1"/>
</dbReference>
<evidence type="ECO:0000313" key="3">
    <source>
        <dbReference type="EMBL" id="GAI53187.1"/>
    </source>
</evidence>
<dbReference type="AlphaFoldDB" id="X1PA55"/>
<comment type="caution">
    <text evidence="3">The sequence shown here is derived from an EMBL/GenBank/DDBJ whole genome shotgun (WGS) entry which is preliminary data.</text>
</comment>
<feature type="region of interest" description="Disordered" evidence="1">
    <location>
        <begin position="76"/>
        <end position="99"/>
    </location>
</feature>
<evidence type="ECO:0000256" key="1">
    <source>
        <dbReference type="SAM" id="MobiDB-lite"/>
    </source>
</evidence>
<organism evidence="3">
    <name type="scientific">marine sediment metagenome</name>
    <dbReference type="NCBI Taxonomy" id="412755"/>
    <lineage>
        <taxon>unclassified sequences</taxon>
        <taxon>metagenomes</taxon>
        <taxon>ecological metagenomes</taxon>
    </lineage>
</organism>
<accession>X1PA55</accession>
<sequence>MDKVRKICTGNSKGISAIEVIIALAILGIVAVAFLGGLATALNATSIADERSVAQSLAQSQMEYVKNCEYQAGASPSYEQADVPSPDHPGYTISVDAPP</sequence>
<reference evidence="3" key="1">
    <citation type="journal article" date="2014" name="Front. Microbiol.">
        <title>High frequency of phylogenetically diverse reductive dehalogenase-homologous genes in deep subseafloor sedimentary metagenomes.</title>
        <authorList>
            <person name="Kawai M."/>
            <person name="Futagami T."/>
            <person name="Toyoda A."/>
            <person name="Takaki Y."/>
            <person name="Nishi S."/>
            <person name="Hori S."/>
            <person name="Arai W."/>
            <person name="Tsubouchi T."/>
            <person name="Morono Y."/>
            <person name="Uchiyama I."/>
            <person name="Ito T."/>
            <person name="Fujiyama A."/>
            <person name="Inagaki F."/>
            <person name="Takami H."/>
        </authorList>
    </citation>
    <scope>NUCLEOTIDE SEQUENCE</scope>
    <source>
        <strain evidence="3">Expedition CK06-06</strain>
    </source>
</reference>
<evidence type="ECO:0000256" key="2">
    <source>
        <dbReference type="SAM" id="Phobius"/>
    </source>
</evidence>
<dbReference type="Gene3D" id="3.30.700.10">
    <property type="entry name" value="Glycoprotein, Type 4 Pilin"/>
    <property type="match status" value="1"/>
</dbReference>
<keyword evidence="2" id="KW-0472">Membrane</keyword>
<keyword evidence="2" id="KW-0812">Transmembrane</keyword>
<proteinExistence type="predicted"/>
<name>X1PA55_9ZZZZ</name>